<keyword evidence="3" id="KW-1185">Reference proteome</keyword>
<proteinExistence type="predicted"/>
<reference evidence="2" key="1">
    <citation type="submission" date="2020-11" db="EMBL/GenBank/DDBJ databases">
        <authorList>
            <person name="Whitehead M."/>
        </authorList>
    </citation>
    <scope>NUCLEOTIDE SEQUENCE</scope>
    <source>
        <strain evidence="2">EGII</strain>
    </source>
</reference>
<accession>A0A811U1T5</accession>
<dbReference type="EMBL" id="CAJHJT010000001">
    <property type="protein sequence ID" value="CAD6993014.1"/>
    <property type="molecule type" value="Genomic_DNA"/>
</dbReference>
<dbReference type="Proteomes" id="UP000606786">
    <property type="component" value="Unassembled WGS sequence"/>
</dbReference>
<gene>
    <name evidence="2" type="ORF">CCAP1982_LOCUS1849</name>
</gene>
<dbReference type="Pfam" id="PF15860">
    <property type="entry name" value="DUF4728"/>
    <property type="match status" value="1"/>
</dbReference>
<comment type="caution">
    <text evidence="2">The sequence shown here is derived from an EMBL/GenBank/DDBJ whole genome shotgun (WGS) entry which is preliminary data.</text>
</comment>
<feature type="transmembrane region" description="Helical" evidence="1">
    <location>
        <begin position="63"/>
        <end position="88"/>
    </location>
</feature>
<feature type="transmembrane region" description="Helical" evidence="1">
    <location>
        <begin position="119"/>
        <end position="140"/>
    </location>
</feature>
<evidence type="ECO:0000256" key="1">
    <source>
        <dbReference type="SAM" id="Phobius"/>
    </source>
</evidence>
<dbReference type="InterPro" id="IPR031720">
    <property type="entry name" value="DUF4728"/>
</dbReference>
<keyword evidence="1" id="KW-0812">Transmembrane</keyword>
<protein>
    <submittedName>
        <fullName evidence="2">(Mediterranean fruit fly) hypothetical protein</fullName>
    </submittedName>
</protein>
<evidence type="ECO:0000313" key="3">
    <source>
        <dbReference type="Proteomes" id="UP000606786"/>
    </source>
</evidence>
<evidence type="ECO:0000313" key="2">
    <source>
        <dbReference type="EMBL" id="CAD6993014.1"/>
    </source>
</evidence>
<dbReference type="OrthoDB" id="8118226at2759"/>
<keyword evidence="1" id="KW-0472">Membrane</keyword>
<dbReference type="AlphaFoldDB" id="A0A811U1T5"/>
<organism evidence="2 3">
    <name type="scientific">Ceratitis capitata</name>
    <name type="common">Mediterranean fruit fly</name>
    <name type="synonym">Tephritis capitata</name>
    <dbReference type="NCBI Taxonomy" id="7213"/>
    <lineage>
        <taxon>Eukaryota</taxon>
        <taxon>Metazoa</taxon>
        <taxon>Ecdysozoa</taxon>
        <taxon>Arthropoda</taxon>
        <taxon>Hexapoda</taxon>
        <taxon>Insecta</taxon>
        <taxon>Pterygota</taxon>
        <taxon>Neoptera</taxon>
        <taxon>Endopterygota</taxon>
        <taxon>Diptera</taxon>
        <taxon>Brachycera</taxon>
        <taxon>Muscomorpha</taxon>
        <taxon>Tephritoidea</taxon>
        <taxon>Tephritidae</taxon>
        <taxon>Ceratitis</taxon>
        <taxon>Ceratitis</taxon>
    </lineage>
</organism>
<name>A0A811U1T5_CERCA</name>
<feature type="transmembrane region" description="Helical" evidence="1">
    <location>
        <begin position="95"/>
        <end position="113"/>
    </location>
</feature>
<sequence>MVEKFCCFRLESVAKCLGWLGVIQFAILIIPLIISLAFVNEFVNYLARKGGYTLFNHSDIERVLTICLAMFIVLITINFATNLCLLLGTEQKRHNLLLPWLIVKGIFMVVPIISAFFGIFIGIIFVPLNIYIWICMYSLYKRIKTENKSFVE</sequence>
<keyword evidence="1" id="KW-1133">Transmembrane helix</keyword>
<feature type="transmembrane region" description="Helical" evidence="1">
    <location>
        <begin position="17"/>
        <end position="43"/>
    </location>
</feature>